<keyword evidence="4" id="KW-1185">Reference proteome</keyword>
<comment type="caution">
    <text evidence="3">The sequence shown here is derived from an EMBL/GenBank/DDBJ whole genome shotgun (WGS) entry which is preliminary data.</text>
</comment>
<sequence>MLSGQHQLVRTAFVRAVGLLYGLAFLAALRQNEALLGPEGLLPATAALDRAAQLPLQPWQRWLQLPTLFWLVTPTNAALSIVAALGLGFSYAIVVCGAANAPTMACLWFLYLSIVNLGQAWYGFGWDSALLELGFLSMLLVPTLRYKRCEPAHPPPPICVWGFRWFLTRVLLTRALLTLRSSCWRDASACAAELQLDQLPATPAGWHVHGSAPHWLLACFVVFVLGAQLLAPVLMLLGRTARCWAGIAAALALLIGGGGPVGARSEGFAAAAACVWCFDDAHLSWLFGERDVEAAIAAAGRQQRSARGAGRWVRRLAHAAALYAVARSSWDVVSRDARLPSNSAQSTRCDIALNTFLWTRCHVSAHARITASLCSLLRRALPLAALRVVGSYAAVQTRTGQRMEIVLSAAGDDDAQWHELDFRCKGSSSYSAHPWLVHLAAKLLDPAQKGVARALVVSRPPNSEPPLPPLRRVKADLYRYRFVASAADGTEQAGGDDAGAVSEGGAWVREYARPYMPPVTAGSAALERFLELHGLG</sequence>
<dbReference type="Proteomes" id="UP000664859">
    <property type="component" value="Unassembled WGS sequence"/>
</dbReference>
<protein>
    <submittedName>
        <fullName evidence="3">Lipase maturation factor-domain-containing protein</fullName>
    </submittedName>
</protein>
<feature type="transmembrane region" description="Helical" evidence="1">
    <location>
        <begin position="68"/>
        <end position="93"/>
    </location>
</feature>
<keyword evidence="1" id="KW-0812">Transmembrane</keyword>
<feature type="transmembrane region" description="Helical" evidence="1">
    <location>
        <begin position="215"/>
        <end position="237"/>
    </location>
</feature>
<gene>
    <name evidence="3" type="ORF">JKP88DRAFT_299289</name>
</gene>
<dbReference type="OrthoDB" id="434126at2759"/>
<dbReference type="AlphaFoldDB" id="A0A835ZBY7"/>
<dbReference type="Pfam" id="PF06762">
    <property type="entry name" value="LMF1"/>
    <property type="match status" value="1"/>
</dbReference>
<dbReference type="GO" id="GO:0005789">
    <property type="term" value="C:endoplasmic reticulum membrane"/>
    <property type="evidence" value="ECO:0007669"/>
    <property type="project" value="TreeGrafter"/>
</dbReference>
<evidence type="ECO:0000259" key="2">
    <source>
        <dbReference type="Pfam" id="PF06762"/>
    </source>
</evidence>
<feature type="transmembrane region" description="Helical" evidence="1">
    <location>
        <begin position="105"/>
        <end position="122"/>
    </location>
</feature>
<keyword evidence="1" id="KW-0472">Membrane</keyword>
<name>A0A835ZBY7_9STRA</name>
<evidence type="ECO:0000313" key="4">
    <source>
        <dbReference type="Proteomes" id="UP000664859"/>
    </source>
</evidence>
<feature type="transmembrane region" description="Helical" evidence="1">
    <location>
        <begin position="12"/>
        <end position="29"/>
    </location>
</feature>
<feature type="transmembrane region" description="Helical" evidence="1">
    <location>
        <begin position="244"/>
        <end position="263"/>
    </location>
</feature>
<dbReference type="EMBL" id="JAFCMP010000036">
    <property type="protein sequence ID" value="KAG5190258.1"/>
    <property type="molecule type" value="Genomic_DNA"/>
</dbReference>
<proteinExistence type="predicted"/>
<evidence type="ECO:0000313" key="3">
    <source>
        <dbReference type="EMBL" id="KAG5190258.1"/>
    </source>
</evidence>
<keyword evidence="1" id="KW-1133">Transmembrane helix</keyword>
<dbReference type="PANTHER" id="PTHR14463">
    <property type="entry name" value="LIPASE MATURATION FACTOR"/>
    <property type="match status" value="1"/>
</dbReference>
<accession>A0A835ZBY7</accession>
<evidence type="ECO:0000256" key="1">
    <source>
        <dbReference type="SAM" id="Phobius"/>
    </source>
</evidence>
<dbReference type="GO" id="GO:0051604">
    <property type="term" value="P:protein maturation"/>
    <property type="evidence" value="ECO:0007669"/>
    <property type="project" value="InterPro"/>
</dbReference>
<dbReference type="InterPro" id="IPR009613">
    <property type="entry name" value="LMF"/>
</dbReference>
<organism evidence="3 4">
    <name type="scientific">Tribonema minus</name>
    <dbReference type="NCBI Taxonomy" id="303371"/>
    <lineage>
        <taxon>Eukaryota</taxon>
        <taxon>Sar</taxon>
        <taxon>Stramenopiles</taxon>
        <taxon>Ochrophyta</taxon>
        <taxon>PX clade</taxon>
        <taxon>Xanthophyceae</taxon>
        <taxon>Tribonematales</taxon>
        <taxon>Tribonemataceae</taxon>
        <taxon>Tribonema</taxon>
    </lineage>
</organism>
<dbReference type="PANTHER" id="PTHR14463:SF10">
    <property type="entry name" value="LIPASE MATURATION FACTOR 1"/>
    <property type="match status" value="1"/>
</dbReference>
<feature type="domain" description="Lipase maturation factor 1/2 N-terminal" evidence="2">
    <location>
        <begin position="122"/>
        <end position="251"/>
    </location>
</feature>
<reference evidence="3" key="1">
    <citation type="submission" date="2021-02" db="EMBL/GenBank/DDBJ databases">
        <title>First Annotated Genome of the Yellow-green Alga Tribonema minus.</title>
        <authorList>
            <person name="Mahan K.M."/>
        </authorList>
    </citation>
    <scope>NUCLEOTIDE SEQUENCE</scope>
    <source>
        <strain evidence="3">UTEX B ZZ1240</strain>
    </source>
</reference>
<dbReference type="InterPro" id="IPR057434">
    <property type="entry name" value="LMF1/2_N"/>
</dbReference>